<dbReference type="AlphaFoldDB" id="A0A5N6YLJ4"/>
<accession>A0A5N6YLJ4</accession>
<name>A0A5N6YLJ4_9EURO</name>
<gene>
    <name evidence="1" type="ORF">BDV24DRAFT_124231</name>
</gene>
<sequence length="52" mass="5872">MINQRVIRLTDTLEMPSSDLLPLPGLFVRVKTQRQILIRGADLRVAGRRCPG</sequence>
<reference evidence="1" key="1">
    <citation type="submission" date="2019-04" db="EMBL/GenBank/DDBJ databases">
        <title>Friends and foes A comparative genomics study of 23 Aspergillus species from section Flavi.</title>
        <authorList>
            <consortium name="DOE Joint Genome Institute"/>
            <person name="Kjaerbolling I."/>
            <person name="Vesth T."/>
            <person name="Frisvad J.C."/>
            <person name="Nybo J.L."/>
            <person name="Theobald S."/>
            <person name="Kildgaard S."/>
            <person name="Isbrandt T."/>
            <person name="Kuo A."/>
            <person name="Sato A."/>
            <person name="Lyhne E.K."/>
            <person name="Kogle M.E."/>
            <person name="Wiebenga A."/>
            <person name="Kun R.S."/>
            <person name="Lubbers R.J."/>
            <person name="Makela M.R."/>
            <person name="Barry K."/>
            <person name="Chovatia M."/>
            <person name="Clum A."/>
            <person name="Daum C."/>
            <person name="Haridas S."/>
            <person name="He G."/>
            <person name="LaButti K."/>
            <person name="Lipzen A."/>
            <person name="Mondo S."/>
            <person name="Riley R."/>
            <person name="Salamov A."/>
            <person name="Simmons B.A."/>
            <person name="Magnuson J.K."/>
            <person name="Henrissat B."/>
            <person name="Mortensen U.H."/>
            <person name="Larsen T.O."/>
            <person name="Devries R.P."/>
            <person name="Grigoriev I.V."/>
            <person name="Machida M."/>
            <person name="Baker S.E."/>
            <person name="Andersen M.R."/>
        </authorList>
    </citation>
    <scope>NUCLEOTIDE SEQUENCE</scope>
    <source>
        <strain evidence="1">CBS 117612</strain>
    </source>
</reference>
<organism evidence="1">
    <name type="scientific">Aspergillus arachidicola</name>
    <dbReference type="NCBI Taxonomy" id="656916"/>
    <lineage>
        <taxon>Eukaryota</taxon>
        <taxon>Fungi</taxon>
        <taxon>Dikarya</taxon>
        <taxon>Ascomycota</taxon>
        <taxon>Pezizomycotina</taxon>
        <taxon>Eurotiomycetes</taxon>
        <taxon>Eurotiomycetidae</taxon>
        <taxon>Eurotiales</taxon>
        <taxon>Aspergillaceae</taxon>
        <taxon>Aspergillus</taxon>
        <taxon>Aspergillus subgen. Circumdati</taxon>
    </lineage>
</organism>
<dbReference type="EMBL" id="ML737117">
    <property type="protein sequence ID" value="KAE8346058.1"/>
    <property type="molecule type" value="Genomic_DNA"/>
</dbReference>
<proteinExistence type="predicted"/>
<evidence type="ECO:0000313" key="1">
    <source>
        <dbReference type="EMBL" id="KAE8346058.1"/>
    </source>
</evidence>
<dbReference type="Proteomes" id="UP000325558">
    <property type="component" value="Unassembled WGS sequence"/>
</dbReference>
<protein>
    <submittedName>
        <fullName evidence="1">Uncharacterized protein</fullName>
    </submittedName>
</protein>